<name>A0A0N8GGT9_9BACI</name>
<accession>A0A0N8GGT9</accession>
<dbReference type="EMBL" id="LIXZ01000007">
    <property type="protein sequence ID" value="KPL59426.1"/>
    <property type="molecule type" value="Genomic_DNA"/>
</dbReference>
<proteinExistence type="predicted"/>
<evidence type="ECO:0000313" key="2">
    <source>
        <dbReference type="Proteomes" id="UP000050398"/>
    </source>
</evidence>
<dbReference type="PATRIC" id="fig|218284.4.peg.3841"/>
<dbReference type="AlphaFoldDB" id="A0A0N8GGT9"/>
<gene>
    <name evidence="1" type="ORF">AM506_10725</name>
</gene>
<dbReference type="Proteomes" id="UP000050398">
    <property type="component" value="Unassembled WGS sequence"/>
</dbReference>
<sequence>MLNREDLLQNLINKLKTSDEYRVLSPHDQKRLQSALIEQFQALDLIQFLPSRTNPQIEREVT</sequence>
<dbReference type="OrthoDB" id="9801392at2"/>
<evidence type="ECO:0000313" key="1">
    <source>
        <dbReference type="EMBL" id="KPL59426.1"/>
    </source>
</evidence>
<comment type="caution">
    <text evidence="1">The sequence shown here is derived from an EMBL/GenBank/DDBJ whole genome shotgun (WGS) entry which is preliminary data.</text>
</comment>
<dbReference type="RefSeq" id="WP_060672490.1">
    <property type="nucleotide sequence ID" value="NZ_LIXZ01000007.1"/>
</dbReference>
<reference evidence="1 2" key="1">
    <citation type="submission" date="2015-08" db="EMBL/GenBank/DDBJ databases">
        <title>Draft Genome Sequence of Bacillus vietnamensis UCD-SED5.</title>
        <authorList>
            <person name="Lee R.D."/>
            <person name="Jospin G."/>
            <person name="Lang J.M."/>
            <person name="Coil D.A."/>
            <person name="Eisen J.A."/>
        </authorList>
    </citation>
    <scope>NUCLEOTIDE SEQUENCE [LARGE SCALE GENOMIC DNA]</scope>
    <source>
        <strain evidence="1 2">UCD-SED5</strain>
    </source>
</reference>
<protein>
    <submittedName>
        <fullName evidence="1">Uncharacterized protein</fullName>
    </submittedName>
</protein>
<organism evidence="1 2">
    <name type="scientific">Rossellomorea vietnamensis</name>
    <dbReference type="NCBI Taxonomy" id="218284"/>
    <lineage>
        <taxon>Bacteria</taxon>
        <taxon>Bacillati</taxon>
        <taxon>Bacillota</taxon>
        <taxon>Bacilli</taxon>
        <taxon>Bacillales</taxon>
        <taxon>Bacillaceae</taxon>
        <taxon>Rossellomorea</taxon>
    </lineage>
</organism>